<dbReference type="PANTHER" id="PTHR46173:SF1">
    <property type="entry name" value="CCA TRNA NUCLEOTIDYLTRANSFERASE 1, MITOCHONDRIAL"/>
    <property type="match status" value="1"/>
</dbReference>
<evidence type="ECO:0000256" key="8">
    <source>
        <dbReference type="RuleBase" id="RU003953"/>
    </source>
</evidence>
<dbReference type="OrthoDB" id="9805698at2"/>
<name>A0A1G9USK8_9FIRM</name>
<dbReference type="GO" id="GO:0000049">
    <property type="term" value="F:tRNA binding"/>
    <property type="evidence" value="ECO:0007669"/>
    <property type="project" value="TreeGrafter"/>
</dbReference>
<evidence type="ECO:0000256" key="1">
    <source>
        <dbReference type="ARBA" id="ARBA00001946"/>
    </source>
</evidence>
<evidence type="ECO:0000256" key="7">
    <source>
        <dbReference type="ARBA" id="ARBA00022842"/>
    </source>
</evidence>
<feature type="domain" description="HD" evidence="10">
    <location>
        <begin position="275"/>
        <end position="344"/>
    </location>
</feature>
<gene>
    <name evidence="12" type="ORF">SAMN05660299_01239</name>
</gene>
<evidence type="ECO:0000256" key="4">
    <source>
        <dbReference type="ARBA" id="ARBA00022695"/>
    </source>
</evidence>
<evidence type="ECO:0000256" key="2">
    <source>
        <dbReference type="ARBA" id="ARBA00022679"/>
    </source>
</evidence>
<comment type="similarity">
    <text evidence="8">Belongs to the tRNA nucleotidyltransferase/poly(A) polymerase family.</text>
</comment>
<dbReference type="PANTHER" id="PTHR46173">
    <property type="entry name" value="CCA TRNA NUCLEOTIDYLTRANSFERASE 1, MITOCHONDRIAL"/>
    <property type="match status" value="1"/>
</dbReference>
<feature type="domain" description="tRNA nucleotidyltransferase/poly(A) polymerase RNA and SrmB- binding" evidence="11">
    <location>
        <begin position="172"/>
        <end position="222"/>
    </location>
</feature>
<dbReference type="Pfam" id="PF12627">
    <property type="entry name" value="PolyA_pol_RNAbd"/>
    <property type="match status" value="1"/>
</dbReference>
<accession>A0A1G9USK8</accession>
<evidence type="ECO:0000256" key="5">
    <source>
        <dbReference type="ARBA" id="ARBA00022723"/>
    </source>
</evidence>
<dbReference type="Pfam" id="PF01966">
    <property type="entry name" value="HD"/>
    <property type="match status" value="1"/>
</dbReference>
<organism evidence="12 13">
    <name type="scientific">Megasphaera paucivorans</name>
    <dbReference type="NCBI Taxonomy" id="349095"/>
    <lineage>
        <taxon>Bacteria</taxon>
        <taxon>Bacillati</taxon>
        <taxon>Bacillota</taxon>
        <taxon>Negativicutes</taxon>
        <taxon>Veillonellales</taxon>
        <taxon>Veillonellaceae</taxon>
        <taxon>Megasphaera</taxon>
    </lineage>
</organism>
<dbReference type="InterPro" id="IPR002646">
    <property type="entry name" value="PolA_pol_head_dom"/>
</dbReference>
<dbReference type="GO" id="GO:0000166">
    <property type="term" value="F:nucleotide binding"/>
    <property type="evidence" value="ECO:0007669"/>
    <property type="project" value="UniProtKB-KW"/>
</dbReference>
<evidence type="ECO:0000313" key="12">
    <source>
        <dbReference type="EMBL" id="SDM62787.1"/>
    </source>
</evidence>
<evidence type="ECO:0000313" key="13">
    <source>
        <dbReference type="Proteomes" id="UP000199309"/>
    </source>
</evidence>
<dbReference type="CDD" id="cd00077">
    <property type="entry name" value="HDc"/>
    <property type="match status" value="1"/>
</dbReference>
<dbReference type="InterPro" id="IPR006674">
    <property type="entry name" value="HD_domain"/>
</dbReference>
<keyword evidence="13" id="KW-1185">Reference proteome</keyword>
<dbReference type="SUPFAM" id="SSF81891">
    <property type="entry name" value="Poly A polymerase C-terminal region-like"/>
    <property type="match status" value="1"/>
</dbReference>
<keyword evidence="7" id="KW-0460">Magnesium</keyword>
<dbReference type="Proteomes" id="UP000199309">
    <property type="component" value="Unassembled WGS sequence"/>
</dbReference>
<dbReference type="GO" id="GO:0016779">
    <property type="term" value="F:nucleotidyltransferase activity"/>
    <property type="evidence" value="ECO:0007669"/>
    <property type="project" value="UniProtKB-KW"/>
</dbReference>
<dbReference type="InterPro" id="IPR050264">
    <property type="entry name" value="Bact_CCA-adding_enz_type3_sf"/>
</dbReference>
<dbReference type="EMBL" id="FNHQ01000010">
    <property type="protein sequence ID" value="SDM62787.1"/>
    <property type="molecule type" value="Genomic_DNA"/>
</dbReference>
<dbReference type="GO" id="GO:0008033">
    <property type="term" value="P:tRNA processing"/>
    <property type="evidence" value="ECO:0007669"/>
    <property type="project" value="UniProtKB-KW"/>
</dbReference>
<dbReference type="AlphaFoldDB" id="A0A1G9USK8"/>
<protein>
    <submittedName>
        <fullName evidence="12">tRNA nucleotidyltransferase/poly(A) polymerase</fullName>
    </submittedName>
</protein>
<evidence type="ECO:0000259" key="10">
    <source>
        <dbReference type="Pfam" id="PF01966"/>
    </source>
</evidence>
<dbReference type="InterPro" id="IPR003607">
    <property type="entry name" value="HD/PDEase_dom"/>
</dbReference>
<proteinExistence type="inferred from homology"/>
<reference evidence="12 13" key="1">
    <citation type="submission" date="2016-10" db="EMBL/GenBank/DDBJ databases">
        <authorList>
            <person name="de Groot N.N."/>
        </authorList>
    </citation>
    <scope>NUCLEOTIDE SEQUENCE [LARGE SCALE GENOMIC DNA]</scope>
    <source>
        <strain evidence="12 13">DSM 16981</strain>
    </source>
</reference>
<evidence type="ECO:0000259" key="9">
    <source>
        <dbReference type="Pfam" id="PF01743"/>
    </source>
</evidence>
<dbReference type="SUPFAM" id="SSF81301">
    <property type="entry name" value="Nucleotidyltransferase"/>
    <property type="match status" value="1"/>
</dbReference>
<dbReference type="STRING" id="349095.SAMN05660299_01239"/>
<sequence length="480" mass="53735">MEQAVRKILIAFNAKGYEAYIVGGAVRDLLLQQQPHDYDITTSARPEEIRAVADEQGWRAVDIQGARFGIIALLVDSVVVETATFRGESYGTDSHRPEKIWYADTLQEDVCRRDFTVNALAMDAAGTIYDYVGGRKDIRKKRLTAVGDPVRRFQEDALRLFRVCRFTGQLDFLPDKDVLVAMPNAFSRVEGLSLTRVVAEIDKLMVAPYAAKGLDILVRSGLGDCCCRKKKDGIYTPVPILPELSHLPHTPQSRPFHAFDAWIHTLAAVAHTPPELTVRYAALFHDAAKGLPGIRGIHQGRLTDYGHDEKGAAIAAQILTRWEKPEAMVRRVSWLVKTHMKFHYFANTGMGDVDKWLRREAQQGPFRRTADLTEAVGQATQLAIGDVLACGGISDTSGTASFGEYMRLLAEQMPIHTKDLHYDRRIPEQCGNLTGTCLQILLQRVQNKNLQNDPEILAEAAGKWLQRQRGAYDNNDERKQ</sequence>
<dbReference type="InterPro" id="IPR032828">
    <property type="entry name" value="PolyA_RNA-bd"/>
</dbReference>
<keyword evidence="8" id="KW-0694">RNA-binding</keyword>
<dbReference type="Pfam" id="PF01743">
    <property type="entry name" value="PolyA_pol"/>
    <property type="match status" value="1"/>
</dbReference>
<dbReference type="Gene3D" id="3.30.460.10">
    <property type="entry name" value="Beta Polymerase, domain 2"/>
    <property type="match status" value="1"/>
</dbReference>
<keyword evidence="3" id="KW-0819">tRNA processing</keyword>
<evidence type="ECO:0000256" key="3">
    <source>
        <dbReference type="ARBA" id="ARBA00022694"/>
    </source>
</evidence>
<feature type="domain" description="Poly A polymerase head" evidence="9">
    <location>
        <begin position="19"/>
        <end position="143"/>
    </location>
</feature>
<dbReference type="Gene3D" id="1.10.3090.10">
    <property type="entry name" value="cca-adding enzyme, domain 2"/>
    <property type="match status" value="1"/>
</dbReference>
<keyword evidence="2 8" id="KW-0808">Transferase</keyword>
<dbReference type="InterPro" id="IPR043519">
    <property type="entry name" value="NT_sf"/>
</dbReference>
<evidence type="ECO:0000256" key="6">
    <source>
        <dbReference type="ARBA" id="ARBA00022741"/>
    </source>
</evidence>
<comment type="cofactor">
    <cofactor evidence="1">
        <name>Mg(2+)</name>
        <dbReference type="ChEBI" id="CHEBI:18420"/>
    </cofactor>
</comment>
<dbReference type="GO" id="GO:0046872">
    <property type="term" value="F:metal ion binding"/>
    <property type="evidence" value="ECO:0007669"/>
    <property type="project" value="UniProtKB-KW"/>
</dbReference>
<keyword evidence="5" id="KW-0479">Metal-binding</keyword>
<keyword evidence="4" id="KW-0548">Nucleotidyltransferase</keyword>
<keyword evidence="6" id="KW-0547">Nucleotide-binding</keyword>
<evidence type="ECO:0000259" key="11">
    <source>
        <dbReference type="Pfam" id="PF12627"/>
    </source>
</evidence>
<dbReference type="RefSeq" id="WP_091649420.1">
    <property type="nucleotide sequence ID" value="NZ_FNHQ01000010.1"/>
</dbReference>
<dbReference type="CDD" id="cd05398">
    <property type="entry name" value="NT_ClassII-CCAase"/>
    <property type="match status" value="1"/>
</dbReference>